<accession>A0A564ZAE7</accession>
<keyword evidence="3" id="KW-1185">Reference proteome</keyword>
<dbReference type="AlphaFoldDB" id="A0A564ZAE7"/>
<protein>
    <submittedName>
        <fullName evidence="2">Uncharacterized protein</fullName>
    </submittedName>
</protein>
<proteinExistence type="predicted"/>
<sequence length="52" mass="5988">MGQRANELRIAYYDVDIRATDAKGNWLSGTQYGTAEQQRPIRQQSTSDRKIE</sequence>
<evidence type="ECO:0000313" key="3">
    <source>
        <dbReference type="Proteomes" id="UP000321570"/>
    </source>
</evidence>
<name>A0A564ZAE7_HYMDI</name>
<organism evidence="2 3">
    <name type="scientific">Hymenolepis diminuta</name>
    <name type="common">Rat tapeworm</name>
    <dbReference type="NCBI Taxonomy" id="6216"/>
    <lineage>
        <taxon>Eukaryota</taxon>
        <taxon>Metazoa</taxon>
        <taxon>Spiralia</taxon>
        <taxon>Lophotrochozoa</taxon>
        <taxon>Platyhelminthes</taxon>
        <taxon>Cestoda</taxon>
        <taxon>Eucestoda</taxon>
        <taxon>Cyclophyllidea</taxon>
        <taxon>Hymenolepididae</taxon>
        <taxon>Hymenolepis</taxon>
    </lineage>
</organism>
<evidence type="ECO:0000256" key="1">
    <source>
        <dbReference type="SAM" id="MobiDB-lite"/>
    </source>
</evidence>
<feature type="compositionally biased region" description="Polar residues" evidence="1">
    <location>
        <begin position="27"/>
        <end position="46"/>
    </location>
</feature>
<feature type="non-terminal residue" evidence="2">
    <location>
        <position position="52"/>
    </location>
</feature>
<dbReference type="EMBL" id="CABIJS010000702">
    <property type="protein sequence ID" value="VUZ56362.1"/>
    <property type="molecule type" value="Genomic_DNA"/>
</dbReference>
<feature type="region of interest" description="Disordered" evidence="1">
    <location>
        <begin position="26"/>
        <end position="52"/>
    </location>
</feature>
<gene>
    <name evidence="2" type="ORF">WMSIL1_LOCUS14012</name>
</gene>
<reference evidence="2 3" key="1">
    <citation type="submission" date="2019-07" db="EMBL/GenBank/DDBJ databases">
        <authorList>
            <person name="Jastrzebski P J."/>
            <person name="Paukszto L."/>
            <person name="Jastrzebski P J."/>
        </authorList>
    </citation>
    <scope>NUCLEOTIDE SEQUENCE [LARGE SCALE GENOMIC DNA]</scope>
    <source>
        <strain evidence="2 3">WMS-il1</strain>
    </source>
</reference>
<evidence type="ECO:0000313" key="2">
    <source>
        <dbReference type="EMBL" id="VUZ56362.1"/>
    </source>
</evidence>
<dbReference type="Proteomes" id="UP000321570">
    <property type="component" value="Unassembled WGS sequence"/>
</dbReference>